<reference evidence="5" key="1">
    <citation type="journal article" date="2019" name="Int. J. Syst. Evol. Microbiol.">
        <title>The Global Catalogue of Microorganisms (GCM) 10K type strain sequencing project: providing services to taxonomists for standard genome sequencing and annotation.</title>
        <authorList>
            <consortium name="The Broad Institute Genomics Platform"/>
            <consortium name="The Broad Institute Genome Sequencing Center for Infectious Disease"/>
            <person name="Wu L."/>
            <person name="Ma J."/>
        </authorList>
    </citation>
    <scope>NUCLEOTIDE SEQUENCE [LARGE SCALE GENOMIC DNA]</scope>
    <source>
        <strain evidence="5">JCM 17841</strain>
    </source>
</reference>
<protein>
    <recommendedName>
        <fullName evidence="3">DUF7619 domain-containing protein</fullName>
    </recommendedName>
</protein>
<dbReference type="PROSITE" id="PS51125">
    <property type="entry name" value="NHL"/>
    <property type="match status" value="1"/>
</dbReference>
<comment type="caution">
    <text evidence="4">The sequence shown here is derived from an EMBL/GenBank/DDBJ whole genome shotgun (WGS) entry which is preliminary data.</text>
</comment>
<organism evidence="4 5">
    <name type="scientific">Hymenobacter ginsengisoli</name>
    <dbReference type="NCBI Taxonomy" id="1051626"/>
    <lineage>
        <taxon>Bacteria</taxon>
        <taxon>Pseudomonadati</taxon>
        <taxon>Bacteroidota</taxon>
        <taxon>Cytophagia</taxon>
        <taxon>Cytophagales</taxon>
        <taxon>Hymenobacteraceae</taxon>
        <taxon>Hymenobacter</taxon>
    </lineage>
</organism>
<dbReference type="InterPro" id="IPR011042">
    <property type="entry name" value="6-blade_b-propeller_TolB-like"/>
</dbReference>
<dbReference type="Pfam" id="PF01436">
    <property type="entry name" value="NHL"/>
    <property type="match status" value="1"/>
</dbReference>
<dbReference type="PANTHER" id="PTHR24104:SF25">
    <property type="entry name" value="PROTEIN LIN-41"/>
    <property type="match status" value="1"/>
</dbReference>
<dbReference type="InterPro" id="IPR050952">
    <property type="entry name" value="TRIM-NHL_E3_ligases"/>
</dbReference>
<dbReference type="InterPro" id="IPR026444">
    <property type="entry name" value="Secre_tail"/>
</dbReference>
<feature type="domain" description="DUF7619" evidence="3">
    <location>
        <begin position="610"/>
        <end position="746"/>
    </location>
</feature>
<name>A0ABP8Q722_9BACT</name>
<evidence type="ECO:0000256" key="1">
    <source>
        <dbReference type="ARBA" id="ARBA00022737"/>
    </source>
</evidence>
<dbReference type="PANTHER" id="PTHR24104">
    <property type="entry name" value="E3 UBIQUITIN-PROTEIN LIGASE NHLRC1-RELATED"/>
    <property type="match status" value="1"/>
</dbReference>
<dbReference type="RefSeq" id="WP_208130748.1">
    <property type="nucleotide sequence ID" value="NZ_BAABGQ010000005.1"/>
</dbReference>
<evidence type="ECO:0000256" key="2">
    <source>
        <dbReference type="PROSITE-ProRule" id="PRU00504"/>
    </source>
</evidence>
<dbReference type="Proteomes" id="UP001501243">
    <property type="component" value="Unassembled WGS sequence"/>
</dbReference>
<dbReference type="NCBIfam" id="TIGR04183">
    <property type="entry name" value="Por_Secre_tail"/>
    <property type="match status" value="1"/>
</dbReference>
<dbReference type="InterPro" id="IPR047589">
    <property type="entry name" value="DUF11_rpt"/>
</dbReference>
<dbReference type="NCBIfam" id="TIGR01451">
    <property type="entry name" value="B_ant_repeat"/>
    <property type="match status" value="1"/>
</dbReference>
<keyword evidence="1" id="KW-0677">Repeat</keyword>
<accession>A0ABP8Q722</accession>
<keyword evidence="5" id="KW-1185">Reference proteome</keyword>
<dbReference type="Gene3D" id="2.120.10.30">
    <property type="entry name" value="TolB, C-terminal domain"/>
    <property type="match status" value="1"/>
</dbReference>
<dbReference type="SUPFAM" id="SSF63829">
    <property type="entry name" value="Calcium-dependent phosphotriesterase"/>
    <property type="match status" value="1"/>
</dbReference>
<dbReference type="InterPro" id="IPR001258">
    <property type="entry name" value="NHL_repeat"/>
</dbReference>
<evidence type="ECO:0000259" key="3">
    <source>
        <dbReference type="Pfam" id="PF24595"/>
    </source>
</evidence>
<sequence length="858" mass="91593">MRQDETGNLYYSDQNQTRILKLNPAGQLLATIGEPGRGDGQFGVLNSFAVDLQGNLYGLEGSTFPPRVQKFDPQGRFVSKILLPDPKTNPNGYWPTDLTVDPDGNLYVLDYWSAVRKYDATGKLLLQIGAGGSSGGPGPGQFYAPRGVVLDSRGNVYVSDGAGSRVQKFSPTGQLLREFISTFPPSFTGSPSLSPGDAGLAVDAAGNVYASIGKNNYITLFEGTSTRQVKLEGGANLITSNQRGTRLTCGFQGSEVLRVYAPTTQLPENLITGKVFADLNNDCAQQADEPALPNIVVMAEPGGFYGLTDESGRYTVAVDTGAYTVQQALPAPQPGRLVQQLCASPSTTVSFRSYGHAVSGPDFGNYVSTAPQLTVSVASNRRRRCFRNTTVVSYANTGFAPAPNATVTVALPPQVVFVRADVPHTVDAAGNYVFEVGTLQPNQHGTITLQDSVVCGNPALRGLTVCTKAWIRPVTPYSAPTGWNSASLVVTGKIVGGSQVRFVVRNQGRGATTDSLGLRIFQDAQLALLRHISLAAGDSLVLRWPATRPVVRVETDQPAHHPYSQLASATVEVPALRTTSLPSASMLAMPPNQGQPEVAEDCQPILDSYDPNDKQVVPQGQTAEHYTPPTAALQYQIRFQNTGTDVAYQVVVVDTLAADLDLRTLQVGAVSHPYRLTLTGQQRPVLTFTFDHILLPDSTHNKVGSTGFVQFSIQPKSGLPARTRIDNHADIFFDYNPAVRTNTTTNRLYDIPAVVDPAVALSYPAVLATTRLQQLPGLALWPNPAHTATLVSLPGVAGATQAALVLCDALGRKVRTELVRLPPAGAVHEFQVAGLPPGLYLLQVEAGTAKTARQLAVE</sequence>
<dbReference type="InterPro" id="IPR055353">
    <property type="entry name" value="DUF7619"/>
</dbReference>
<evidence type="ECO:0000313" key="5">
    <source>
        <dbReference type="Proteomes" id="UP001501243"/>
    </source>
</evidence>
<proteinExistence type="predicted"/>
<evidence type="ECO:0000313" key="4">
    <source>
        <dbReference type="EMBL" id="GAA4498532.1"/>
    </source>
</evidence>
<dbReference type="Pfam" id="PF24595">
    <property type="entry name" value="DUF7619"/>
    <property type="match status" value="1"/>
</dbReference>
<gene>
    <name evidence="4" type="ORF">GCM10023172_15710</name>
</gene>
<feature type="repeat" description="NHL" evidence="2">
    <location>
        <begin position="136"/>
        <end position="172"/>
    </location>
</feature>
<dbReference type="CDD" id="cd05819">
    <property type="entry name" value="NHL"/>
    <property type="match status" value="1"/>
</dbReference>
<dbReference type="EMBL" id="BAABGQ010000005">
    <property type="protein sequence ID" value="GAA4498532.1"/>
    <property type="molecule type" value="Genomic_DNA"/>
</dbReference>